<feature type="transmembrane region" description="Helical" evidence="1">
    <location>
        <begin position="49"/>
        <end position="71"/>
    </location>
</feature>
<organism evidence="3 4">
    <name type="scientific">Virgibacillus tibetensis</name>
    <dbReference type="NCBI Taxonomy" id="3042313"/>
    <lineage>
        <taxon>Bacteria</taxon>
        <taxon>Bacillati</taxon>
        <taxon>Bacillota</taxon>
        <taxon>Bacilli</taxon>
        <taxon>Bacillales</taxon>
        <taxon>Bacillaceae</taxon>
        <taxon>Virgibacillus</taxon>
    </lineage>
</organism>
<dbReference type="Gene3D" id="1.25.40.10">
    <property type="entry name" value="Tetratricopeptide repeat domain"/>
    <property type="match status" value="1"/>
</dbReference>
<evidence type="ECO:0000313" key="4">
    <source>
        <dbReference type="Proteomes" id="UP001335737"/>
    </source>
</evidence>
<evidence type="ECO:0000259" key="2">
    <source>
        <dbReference type="Pfam" id="PF13248"/>
    </source>
</evidence>
<dbReference type="Pfam" id="PF13248">
    <property type="entry name" value="Zn_ribbon_3"/>
    <property type="match status" value="1"/>
</dbReference>
<reference evidence="3 4" key="1">
    <citation type="journal article" date="2024" name="Int. J. Syst. Evol. Microbiol.">
        <title>Virgibacillus tibetensis sp. nov., isolated from salt lake on the Tibetan Plateau of China.</title>
        <authorList>
            <person name="Phurbu D."/>
            <person name="Liu Z.-X."/>
            <person name="Wang R."/>
            <person name="Zheng Y.-Y."/>
            <person name="Liu H.-C."/>
            <person name="Zhou Y.-G."/>
            <person name="Yu Y.-J."/>
            <person name="Li A.-H."/>
        </authorList>
    </citation>
    <scope>NUCLEOTIDE SEQUENCE [LARGE SCALE GENOMIC DNA]</scope>
    <source>
        <strain evidence="3 4">C22-A2</strain>
    </source>
</reference>
<proteinExistence type="predicted"/>
<evidence type="ECO:0000256" key="1">
    <source>
        <dbReference type="SAM" id="Phobius"/>
    </source>
</evidence>
<dbReference type="SUPFAM" id="SSF48452">
    <property type="entry name" value="TPR-like"/>
    <property type="match status" value="1"/>
</dbReference>
<keyword evidence="1" id="KW-0472">Membrane</keyword>
<dbReference type="Proteomes" id="UP001335737">
    <property type="component" value="Unassembled WGS sequence"/>
</dbReference>
<accession>A0ABU6KL65</accession>
<protein>
    <submittedName>
        <fullName evidence="3">Zinc ribbon domain-containing protein</fullName>
    </submittedName>
</protein>
<feature type="domain" description="Putative zinc-ribbon" evidence="2">
    <location>
        <begin position="8"/>
        <end position="32"/>
    </location>
</feature>
<comment type="caution">
    <text evidence="3">The sequence shown here is derived from an EMBL/GenBank/DDBJ whole genome shotgun (WGS) entry which is preliminary data.</text>
</comment>
<keyword evidence="4" id="KW-1185">Reference proteome</keyword>
<gene>
    <name evidence="3" type="ORF">QGM71_21565</name>
</gene>
<dbReference type="InterPro" id="IPR059113">
    <property type="entry name" value="Znf_ribbon"/>
</dbReference>
<dbReference type="InterPro" id="IPR011990">
    <property type="entry name" value="TPR-like_helical_dom_sf"/>
</dbReference>
<keyword evidence="1" id="KW-0812">Transmembrane</keyword>
<dbReference type="EMBL" id="JARZFX010000028">
    <property type="protein sequence ID" value="MEC5426042.1"/>
    <property type="molecule type" value="Genomic_DNA"/>
</dbReference>
<evidence type="ECO:0000313" key="3">
    <source>
        <dbReference type="EMBL" id="MEC5426042.1"/>
    </source>
</evidence>
<keyword evidence="1" id="KW-1133">Transmembrane helix</keyword>
<sequence length="393" mass="44883">MSKAGERMLHCPYCGTNVKEDEQFCIKCGKQLPSDIYHRMNRKKKFNKFWFLPLGILLLLLISSSVFYLVLLNYSTQAKELFEQGGESVLNEDYEEARVLFEESLNYKKNFPQAAVSLDFMNKALTVEAAMAQSTDLLEKQDYQQALSLITEAENDLRNFNGPAVNQLIEQIVTKRNTIKIAQLENVLEQEPNIDNLKILLWEADAINDPDANSITLDIKNQIIDFTFSRASEQLNKKQFNDAYILVEDGLKYAPDSEKLLSLQTTIENEQDAFETAQQQRLEQAMNTAAEEQQVNENDAIDLLSAAINSDDQGRLVVKGEVKSVATIPINSILVEYALLNREGIELLSNEIYVYPDRLYPGEKGNFEFTHFDMNEQGKNLEIVVNKITWYTD</sequence>
<name>A0ABU6KL65_9BACI</name>